<evidence type="ECO:0000313" key="7">
    <source>
        <dbReference type="EMBL" id="RDW78197.1"/>
    </source>
</evidence>
<dbReference type="Proteomes" id="UP000256328">
    <property type="component" value="Unassembled WGS sequence"/>
</dbReference>
<dbReference type="Pfam" id="PF00732">
    <property type="entry name" value="GMC_oxred_N"/>
    <property type="match status" value="1"/>
</dbReference>
<reference evidence="7 8" key="1">
    <citation type="journal article" date="2018" name="IMA Fungus">
        <title>IMA Genome-F 9: Draft genome sequence of Annulohypoxylon stygium, Aspergillus mulundensis, Berkeleyomyces basicola (syn. Thielaviopsis basicola), Ceratocystis smalleyi, two Cercospora beticola strains, Coleophoma cylindrospora, Fusarium fracticaudum, Phialophora cf. hyalina, and Morchella septimelata.</title>
        <authorList>
            <person name="Wingfield B.D."/>
            <person name="Bills G.F."/>
            <person name="Dong Y."/>
            <person name="Huang W."/>
            <person name="Nel W.J."/>
            <person name="Swalarsk-Parry B.S."/>
            <person name="Vaghefi N."/>
            <person name="Wilken P.M."/>
            <person name="An Z."/>
            <person name="de Beer Z.W."/>
            <person name="De Vos L."/>
            <person name="Chen L."/>
            <person name="Duong T.A."/>
            <person name="Gao Y."/>
            <person name="Hammerbacher A."/>
            <person name="Kikkert J.R."/>
            <person name="Li Y."/>
            <person name="Li H."/>
            <person name="Li K."/>
            <person name="Li Q."/>
            <person name="Liu X."/>
            <person name="Ma X."/>
            <person name="Naidoo K."/>
            <person name="Pethybridge S.J."/>
            <person name="Sun J."/>
            <person name="Steenkamp E.T."/>
            <person name="van der Nest M.A."/>
            <person name="van Wyk S."/>
            <person name="Wingfield M.J."/>
            <person name="Xiong C."/>
            <person name="Yue Q."/>
            <person name="Zhang X."/>
        </authorList>
    </citation>
    <scope>NUCLEOTIDE SEQUENCE [LARGE SCALE GENOMIC DNA]</scope>
    <source>
        <strain evidence="7 8">BP5796</strain>
    </source>
</reference>
<name>A0A3D8RVV6_9HELO</name>
<dbReference type="SUPFAM" id="SSF54373">
    <property type="entry name" value="FAD-linked reductases, C-terminal domain"/>
    <property type="match status" value="1"/>
</dbReference>
<proteinExistence type="inferred from homology"/>
<dbReference type="OrthoDB" id="269227at2759"/>
<dbReference type="InterPro" id="IPR007867">
    <property type="entry name" value="GMC_OxRtase_C"/>
</dbReference>
<dbReference type="GO" id="GO:0016614">
    <property type="term" value="F:oxidoreductase activity, acting on CH-OH group of donors"/>
    <property type="evidence" value="ECO:0007669"/>
    <property type="project" value="InterPro"/>
</dbReference>
<dbReference type="Pfam" id="PF05199">
    <property type="entry name" value="GMC_oxred_C"/>
    <property type="match status" value="1"/>
</dbReference>
<dbReference type="PANTHER" id="PTHR11552:SF147">
    <property type="entry name" value="CHOLINE DEHYDROGENASE, MITOCHONDRIAL"/>
    <property type="match status" value="1"/>
</dbReference>
<feature type="active site" description="Proton acceptor" evidence="5">
    <location>
        <position position="571"/>
    </location>
</feature>
<evidence type="ECO:0000313" key="8">
    <source>
        <dbReference type="Proteomes" id="UP000256328"/>
    </source>
</evidence>
<protein>
    <recommendedName>
        <fullName evidence="6">Glucose-methanol-choline oxidoreductase N-terminal domain-containing protein</fullName>
    </recommendedName>
</protein>
<evidence type="ECO:0000256" key="2">
    <source>
        <dbReference type="ARBA" id="ARBA00010790"/>
    </source>
</evidence>
<evidence type="ECO:0000256" key="4">
    <source>
        <dbReference type="ARBA" id="ARBA00022827"/>
    </source>
</evidence>
<keyword evidence="8" id="KW-1185">Reference proteome</keyword>
<dbReference type="PROSITE" id="PS00624">
    <property type="entry name" value="GMC_OXRED_2"/>
    <property type="match status" value="1"/>
</dbReference>
<dbReference type="InterPro" id="IPR000172">
    <property type="entry name" value="GMC_OxRdtase_N"/>
</dbReference>
<dbReference type="PANTHER" id="PTHR11552">
    <property type="entry name" value="GLUCOSE-METHANOL-CHOLINE GMC OXIDOREDUCTASE"/>
    <property type="match status" value="1"/>
</dbReference>
<evidence type="ECO:0000256" key="1">
    <source>
        <dbReference type="ARBA" id="ARBA00001974"/>
    </source>
</evidence>
<gene>
    <name evidence="7" type="ORF">BP5796_06049</name>
</gene>
<keyword evidence="4" id="KW-0274">FAD</keyword>
<evidence type="ECO:0000256" key="3">
    <source>
        <dbReference type="ARBA" id="ARBA00022630"/>
    </source>
</evidence>
<dbReference type="AlphaFoldDB" id="A0A3D8RVV6"/>
<dbReference type="EMBL" id="PDLN01000008">
    <property type="protein sequence ID" value="RDW78197.1"/>
    <property type="molecule type" value="Genomic_DNA"/>
</dbReference>
<keyword evidence="3" id="KW-0285">Flavoprotein</keyword>
<dbReference type="SUPFAM" id="SSF51905">
    <property type="entry name" value="FAD/NAD(P)-binding domain"/>
    <property type="match status" value="1"/>
</dbReference>
<organism evidence="7 8">
    <name type="scientific">Coleophoma crateriformis</name>
    <dbReference type="NCBI Taxonomy" id="565419"/>
    <lineage>
        <taxon>Eukaryota</taxon>
        <taxon>Fungi</taxon>
        <taxon>Dikarya</taxon>
        <taxon>Ascomycota</taxon>
        <taxon>Pezizomycotina</taxon>
        <taxon>Leotiomycetes</taxon>
        <taxon>Helotiales</taxon>
        <taxon>Dermateaceae</taxon>
        <taxon>Coleophoma</taxon>
    </lineage>
</organism>
<feature type="domain" description="Glucose-methanol-choline oxidoreductase N-terminal" evidence="6">
    <location>
        <begin position="279"/>
        <end position="293"/>
    </location>
</feature>
<comment type="similarity">
    <text evidence="2">Belongs to the GMC oxidoreductase family.</text>
</comment>
<dbReference type="Gene3D" id="3.30.560.10">
    <property type="entry name" value="Glucose Oxidase, domain 3"/>
    <property type="match status" value="1"/>
</dbReference>
<comment type="caution">
    <text evidence="7">The sequence shown here is derived from an EMBL/GenBank/DDBJ whole genome shotgun (WGS) entry which is preliminary data.</text>
</comment>
<dbReference type="InterPro" id="IPR036188">
    <property type="entry name" value="FAD/NAD-bd_sf"/>
</dbReference>
<accession>A0A3D8RVV6</accession>
<evidence type="ECO:0000256" key="5">
    <source>
        <dbReference type="PIRSR" id="PIRSR000137-1"/>
    </source>
</evidence>
<dbReference type="Gene3D" id="3.50.50.60">
    <property type="entry name" value="FAD/NAD(P)-binding domain"/>
    <property type="match status" value="1"/>
</dbReference>
<dbReference type="PIRSF" id="PIRSF000137">
    <property type="entry name" value="Alcohol_oxidase"/>
    <property type="match status" value="1"/>
</dbReference>
<dbReference type="GO" id="GO:0050660">
    <property type="term" value="F:flavin adenine dinucleotide binding"/>
    <property type="evidence" value="ECO:0007669"/>
    <property type="project" value="InterPro"/>
</dbReference>
<dbReference type="InterPro" id="IPR012132">
    <property type="entry name" value="GMC_OxRdtase"/>
</dbReference>
<sequence>MEYPKLGDFKGKDFDYIIVGGGISGCVLANKLVLAGSSVLIAERGPRGEIKGQDVPGNFLKMLDSELNWRYQTTPQIGLNNRVLDGYRGTGIGGGSRLNYMSWVRGPKADFDDWAKLVGDESWCWDNVLPHFKELETLEEYVAEELREYVQYDRVNHGYDGPISVGTGKEALPGARDFIKACMQAGIPLNKDHNSGNPIGVSVAQLNCPNAVRISSARAYLSEEFQKQHASQLSILCQAMCSRVLFEANKAIGVEILDVQNPDEKISVLARQEIILTAGTYGSPHILLLSGVGGRAQLEEFGIPVVADVPGVGQGLQDHAIFSCEYLQDSAIPSYNHFLQDPKMMQPAVDEYESKKTGPLVKYGGAASIACPILDRLFTSDEYLALPTDVQEFLKAPRRPSTEYWVMSGPLYYKGGDLKSTDSVIAHEVLLQNCQSKGSVRLASANPAIPPLIDPNYLGHPYDVRMAIEVLRQLLKIAQTDVYQRVLRDTLVGPWPDIGNLQEIDADSLPEQILEEFARSTICQGLHAVSTCSMTVADNALGVVDVDFKVRGVEGLRVADISVCPVLTSNHTQVNAYLTGLKCSVKMLSCK</sequence>
<feature type="active site" description="Proton donor" evidence="5">
    <location>
        <position position="527"/>
    </location>
</feature>
<evidence type="ECO:0000259" key="6">
    <source>
        <dbReference type="PROSITE" id="PS00624"/>
    </source>
</evidence>
<comment type="cofactor">
    <cofactor evidence="1">
        <name>FAD</name>
        <dbReference type="ChEBI" id="CHEBI:57692"/>
    </cofactor>
</comment>
<dbReference type="PROSITE" id="PS51257">
    <property type="entry name" value="PROKAR_LIPOPROTEIN"/>
    <property type="match status" value="1"/>
</dbReference>